<dbReference type="SUPFAM" id="SSF53335">
    <property type="entry name" value="S-adenosyl-L-methionine-dependent methyltransferases"/>
    <property type="match status" value="1"/>
</dbReference>
<keyword evidence="2" id="KW-1185">Reference proteome</keyword>
<dbReference type="Gene3D" id="3.40.50.150">
    <property type="entry name" value="Vaccinia Virus protein VP39"/>
    <property type="match status" value="1"/>
</dbReference>
<dbReference type="AlphaFoldDB" id="A0A2U9C832"/>
<dbReference type="GO" id="GO:0008168">
    <property type="term" value="F:methyltransferase activity"/>
    <property type="evidence" value="ECO:0007669"/>
    <property type="project" value="UniProtKB-KW"/>
</dbReference>
<keyword evidence="1" id="KW-0808">Transferase</keyword>
<dbReference type="Pfam" id="PF13489">
    <property type="entry name" value="Methyltransf_23"/>
    <property type="match status" value="1"/>
</dbReference>
<name>A0A2U9C832_SCOMX</name>
<reference evidence="1 2" key="1">
    <citation type="submission" date="2017-12" db="EMBL/GenBank/DDBJ databases">
        <title>Integrating genomic resources of turbot (Scophthalmus maximus) in depth evaluation of genetic and physical mapping variation across individuals.</title>
        <authorList>
            <person name="Martinez P."/>
        </authorList>
    </citation>
    <scope>NUCLEOTIDE SEQUENCE [LARGE SCALE GENOMIC DNA]</scope>
</reference>
<sequence length="254" mass="28341">MAAGAKQTCYEGSAVQRFQFFLEQSGEHEAVLQSVRRLLPGEFKRIGAAKSGLDVLGVGSGGALVAKTTDLQKISFAWHIMHSGDYEKQVEAKGDVKKFDFIHMIQMLYYVENLTDTIKFYHNLLKSNGRLMIIIEAANAGWDTLWKTYKKELCVDAITEYCSSGEVVASVKSLGLKYEEHTIHNTFDITECFDPSSATGECMLSFMTAKDHFYQSFTPEIRAGVLDLLRNKCCADKGGRLFFDSSLSCILVHA</sequence>
<gene>
    <name evidence="1" type="ORF">SMAX5B_006732</name>
</gene>
<keyword evidence="1" id="KW-0489">Methyltransferase</keyword>
<proteinExistence type="predicted"/>
<dbReference type="InterPro" id="IPR029063">
    <property type="entry name" value="SAM-dependent_MTases_sf"/>
</dbReference>
<dbReference type="GO" id="GO:0032259">
    <property type="term" value="P:methylation"/>
    <property type="evidence" value="ECO:0007669"/>
    <property type="project" value="UniProtKB-KW"/>
</dbReference>
<dbReference type="EMBL" id="CP026256">
    <property type="protein sequence ID" value="AWP12761.1"/>
    <property type="molecule type" value="Genomic_DNA"/>
</dbReference>
<protein>
    <submittedName>
        <fullName evidence="1">Putative histamine N-methyltransferase A-like</fullName>
    </submittedName>
</protein>
<accession>A0A2U9C832</accession>
<organism evidence="1 2">
    <name type="scientific">Scophthalmus maximus</name>
    <name type="common">Turbot</name>
    <name type="synonym">Psetta maxima</name>
    <dbReference type="NCBI Taxonomy" id="52904"/>
    <lineage>
        <taxon>Eukaryota</taxon>
        <taxon>Metazoa</taxon>
        <taxon>Chordata</taxon>
        <taxon>Craniata</taxon>
        <taxon>Vertebrata</taxon>
        <taxon>Euteleostomi</taxon>
        <taxon>Actinopterygii</taxon>
        <taxon>Neopterygii</taxon>
        <taxon>Teleostei</taxon>
        <taxon>Neoteleostei</taxon>
        <taxon>Acanthomorphata</taxon>
        <taxon>Carangaria</taxon>
        <taxon>Pleuronectiformes</taxon>
        <taxon>Pleuronectoidei</taxon>
        <taxon>Scophthalmidae</taxon>
        <taxon>Scophthalmus</taxon>
    </lineage>
</organism>
<evidence type="ECO:0000313" key="2">
    <source>
        <dbReference type="Proteomes" id="UP000246464"/>
    </source>
</evidence>
<dbReference type="Proteomes" id="UP000246464">
    <property type="component" value="Chromosome 14"/>
</dbReference>
<evidence type="ECO:0000313" key="1">
    <source>
        <dbReference type="EMBL" id="AWP12761.1"/>
    </source>
</evidence>